<comment type="caution">
    <text evidence="1">The sequence shown here is derived from an EMBL/GenBank/DDBJ whole genome shotgun (WGS) entry which is preliminary data.</text>
</comment>
<dbReference type="EMBL" id="CAJMXA010003921">
    <property type="protein sequence ID" value="CAE6526877.1"/>
    <property type="molecule type" value="Genomic_DNA"/>
</dbReference>
<sequence length="113" mass="12354">MVRDKASREPRYYPTNCYSCERPLTSGRTHGPGGPGTLCVPCGNHYCRLFRRRKKLLMSPESCPPVCIASLHAAARGLQPYLLVRAPTSGQLQLMPVADIAYNGLNKQHASGA</sequence>
<name>A0A8H3DHP6_9AGAM</name>
<gene>
    <name evidence="1" type="ORF">RDB_LOCUS161251</name>
</gene>
<organism evidence="1 2">
    <name type="scientific">Rhizoctonia solani</name>
    <dbReference type="NCBI Taxonomy" id="456999"/>
    <lineage>
        <taxon>Eukaryota</taxon>
        <taxon>Fungi</taxon>
        <taxon>Dikarya</taxon>
        <taxon>Basidiomycota</taxon>
        <taxon>Agaricomycotina</taxon>
        <taxon>Agaricomycetes</taxon>
        <taxon>Cantharellales</taxon>
        <taxon>Ceratobasidiaceae</taxon>
        <taxon>Rhizoctonia</taxon>
    </lineage>
</organism>
<proteinExistence type="predicted"/>
<dbReference type="Proteomes" id="UP000663853">
    <property type="component" value="Unassembled WGS sequence"/>
</dbReference>
<reference evidence="1" key="1">
    <citation type="submission" date="2021-01" db="EMBL/GenBank/DDBJ databases">
        <authorList>
            <person name="Kaushik A."/>
        </authorList>
    </citation>
    <scope>NUCLEOTIDE SEQUENCE</scope>
    <source>
        <strain evidence="1">AG6-10EEA</strain>
    </source>
</reference>
<dbReference type="AlphaFoldDB" id="A0A8H3DHP6"/>
<protein>
    <recommendedName>
        <fullName evidence="3">GATA-type domain-containing protein</fullName>
    </recommendedName>
</protein>
<evidence type="ECO:0008006" key="3">
    <source>
        <dbReference type="Google" id="ProtNLM"/>
    </source>
</evidence>
<evidence type="ECO:0000313" key="2">
    <source>
        <dbReference type="Proteomes" id="UP000663853"/>
    </source>
</evidence>
<accession>A0A8H3DHP6</accession>
<evidence type="ECO:0000313" key="1">
    <source>
        <dbReference type="EMBL" id="CAE6526877.1"/>
    </source>
</evidence>